<comment type="caution">
    <text evidence="1">The sequence shown here is derived from an EMBL/GenBank/DDBJ whole genome shotgun (WGS) entry which is preliminary data.</text>
</comment>
<evidence type="ECO:0000313" key="1">
    <source>
        <dbReference type="EMBL" id="MTJ44305.1"/>
    </source>
</evidence>
<gene>
    <name evidence="1" type="ORF">FJR39_14415</name>
</gene>
<dbReference type="EMBL" id="VILF01000003">
    <property type="protein sequence ID" value="MTJ44305.1"/>
    <property type="molecule type" value="Genomic_DNA"/>
</dbReference>
<name>A0ACC7S758_DOLFA</name>
<evidence type="ECO:0000313" key="2">
    <source>
        <dbReference type="Proteomes" id="UP001517388"/>
    </source>
</evidence>
<sequence length="376" mass="43448">MRRRWRLLQVWRNKMEKYDVFICHNSKDKPEVGKIKSRLQSQGINTFYDEDNLIPFKEWEKQILDSISEVKAFLVFISNNGTGKIQHKEINFFLKKVLRKKPEIQTGLVILMNTQEGMIDTVKNAFPKLQKYQYCDFRKEESNPMNKLISAITGRDPESQSIITQPKSLTKTPQQPPHADSISSEGIDYRELTELLSESKWEDAWENANYLTYKLMLNAVGKTQGDQLTKEDVKDFPCTDLYKIDKLWVEHSNGKFGFSIQKEIYLSVGGKPDGIFNQSIWRKFSDLVGWVGKDANGCNFFYDSEEEFTFDISAHKGHLPVLIEDYQEIIIDIFARIEACPQFNKGPLKLLNSHLGFQPDTSAIKAVEIINSLPNI</sequence>
<proteinExistence type="predicted"/>
<dbReference type="Proteomes" id="UP001517388">
    <property type="component" value="Unassembled WGS sequence"/>
</dbReference>
<keyword evidence="2" id="KW-1185">Reference proteome</keyword>
<reference evidence="2" key="1">
    <citation type="journal article" date="2020" name="Toxins">
        <title>Phylogenomic Analysis of Secondary Metabolism in the Toxic Cyanobacterial Genera Anabaena, Dolichospermum and Aphanizomenon.</title>
        <authorList>
            <person name="Oesterholm J."/>
            <person name="Popin R.V."/>
            <person name="Fewer D.P."/>
            <person name="Sivonen K."/>
        </authorList>
    </citation>
    <scope>NUCLEOTIDE SEQUENCE [LARGE SCALE GENOMIC DNA]</scope>
    <source>
        <strain evidence="2">UHCC 0037</strain>
    </source>
</reference>
<protein>
    <submittedName>
        <fullName evidence="1">TIR domain-containing protein</fullName>
    </submittedName>
</protein>
<accession>A0ACC7S758</accession>
<organism evidence="1 2">
    <name type="scientific">Dolichospermum flos-aquae UHCC 0037</name>
    <dbReference type="NCBI Taxonomy" id="2590026"/>
    <lineage>
        <taxon>Bacteria</taxon>
        <taxon>Bacillati</taxon>
        <taxon>Cyanobacteriota</taxon>
        <taxon>Cyanophyceae</taxon>
        <taxon>Nostocales</taxon>
        <taxon>Aphanizomenonaceae</taxon>
        <taxon>Dolichospermum</taxon>
    </lineage>
</organism>